<organism evidence="1">
    <name type="scientific">Anguilla anguilla</name>
    <name type="common">European freshwater eel</name>
    <name type="synonym">Muraena anguilla</name>
    <dbReference type="NCBI Taxonomy" id="7936"/>
    <lineage>
        <taxon>Eukaryota</taxon>
        <taxon>Metazoa</taxon>
        <taxon>Chordata</taxon>
        <taxon>Craniata</taxon>
        <taxon>Vertebrata</taxon>
        <taxon>Euteleostomi</taxon>
        <taxon>Actinopterygii</taxon>
        <taxon>Neopterygii</taxon>
        <taxon>Teleostei</taxon>
        <taxon>Anguilliformes</taxon>
        <taxon>Anguillidae</taxon>
        <taxon>Anguilla</taxon>
    </lineage>
</organism>
<reference evidence="1" key="1">
    <citation type="submission" date="2014-11" db="EMBL/GenBank/DDBJ databases">
        <authorList>
            <person name="Amaro Gonzalez C."/>
        </authorList>
    </citation>
    <scope>NUCLEOTIDE SEQUENCE</scope>
</reference>
<proteinExistence type="predicted"/>
<dbReference type="EMBL" id="GBXM01064139">
    <property type="protein sequence ID" value="JAH44438.1"/>
    <property type="molecule type" value="Transcribed_RNA"/>
</dbReference>
<name>A0A0E9SV77_ANGAN</name>
<protein>
    <submittedName>
        <fullName evidence="1">Uncharacterized protein</fullName>
    </submittedName>
</protein>
<evidence type="ECO:0000313" key="1">
    <source>
        <dbReference type="EMBL" id="JAH44438.1"/>
    </source>
</evidence>
<sequence>MLFLQFEFSSQKLSSVSYNEFLKMDQNKHAIYQRT</sequence>
<reference evidence="1" key="2">
    <citation type="journal article" date="2015" name="Fish Shellfish Immunol.">
        <title>Early steps in the European eel (Anguilla anguilla)-Vibrio vulnificus interaction in the gills: Role of the RtxA13 toxin.</title>
        <authorList>
            <person name="Callol A."/>
            <person name="Pajuelo D."/>
            <person name="Ebbesson L."/>
            <person name="Teles M."/>
            <person name="MacKenzie S."/>
            <person name="Amaro C."/>
        </authorList>
    </citation>
    <scope>NUCLEOTIDE SEQUENCE</scope>
</reference>
<dbReference type="AlphaFoldDB" id="A0A0E9SV77"/>
<accession>A0A0E9SV77</accession>